<reference evidence="2 3" key="1">
    <citation type="submission" date="2017-05" db="EMBL/GenBank/DDBJ databases">
        <title>Vagococcus spp. assemblies.</title>
        <authorList>
            <person name="Gulvik C.A."/>
        </authorList>
    </citation>
    <scope>NUCLEOTIDE SEQUENCE [LARGE SCALE GENOMIC DNA]</scope>
    <source>
        <strain evidence="2 3">CCUG 51432</strain>
    </source>
</reference>
<organism evidence="2 3">
    <name type="scientific">Vagococcus elongatus</name>
    <dbReference type="NCBI Taxonomy" id="180344"/>
    <lineage>
        <taxon>Bacteria</taxon>
        <taxon>Bacillati</taxon>
        <taxon>Bacillota</taxon>
        <taxon>Bacilli</taxon>
        <taxon>Lactobacillales</taxon>
        <taxon>Enterococcaceae</taxon>
        <taxon>Vagococcus</taxon>
    </lineage>
</organism>
<feature type="domain" description="SHOCT-like" evidence="1">
    <location>
        <begin position="4"/>
        <end position="44"/>
    </location>
</feature>
<dbReference type="InterPro" id="IPR046749">
    <property type="entry name" value="SHOCT_2"/>
</dbReference>
<dbReference type="Proteomes" id="UP000287605">
    <property type="component" value="Unassembled WGS sequence"/>
</dbReference>
<dbReference type="EMBL" id="NGKA01000014">
    <property type="protein sequence ID" value="RSU10496.1"/>
    <property type="molecule type" value="Genomic_DNA"/>
</dbReference>
<dbReference type="RefSeq" id="WP_126809473.1">
    <property type="nucleotide sequence ID" value="NZ_NGKA01000014.1"/>
</dbReference>
<gene>
    <name evidence="2" type="ORF">CBF29_09385</name>
</gene>
<sequence length="48" mass="5822">MNEKLIRYSMQIAMLKQLLSRNLISKKEYMLVKRKIMQEYKIISDITS</sequence>
<evidence type="ECO:0000259" key="1">
    <source>
        <dbReference type="Pfam" id="PF20612"/>
    </source>
</evidence>
<accession>A0A430AR06</accession>
<evidence type="ECO:0000313" key="2">
    <source>
        <dbReference type="EMBL" id="RSU10496.1"/>
    </source>
</evidence>
<dbReference type="AlphaFoldDB" id="A0A430AR06"/>
<dbReference type="Pfam" id="PF20612">
    <property type="entry name" value="SHOCT_2"/>
    <property type="match status" value="1"/>
</dbReference>
<protein>
    <submittedName>
        <fullName evidence="2">Conjugal transfer protein</fullName>
    </submittedName>
</protein>
<comment type="caution">
    <text evidence="2">The sequence shown here is derived from an EMBL/GenBank/DDBJ whole genome shotgun (WGS) entry which is preliminary data.</text>
</comment>
<evidence type="ECO:0000313" key="3">
    <source>
        <dbReference type="Proteomes" id="UP000287605"/>
    </source>
</evidence>
<proteinExistence type="predicted"/>
<keyword evidence="3" id="KW-1185">Reference proteome</keyword>
<name>A0A430AR06_9ENTE</name>
<dbReference type="OrthoDB" id="1759226at2"/>